<dbReference type="InterPro" id="IPR001040">
    <property type="entry name" value="TIF_eIF_4E"/>
</dbReference>
<dbReference type="Gene3D" id="3.30.760.10">
    <property type="entry name" value="RNA Cap, Translation Initiation Factor Eif4e"/>
    <property type="match status" value="1"/>
</dbReference>
<dbReference type="EMBL" id="RCNU01000009">
    <property type="protein sequence ID" value="RWQ93599.1"/>
    <property type="molecule type" value="Genomic_DNA"/>
</dbReference>
<dbReference type="VEuPathDB" id="FungiDB:C8Q69DRAFT_508827"/>
<evidence type="ECO:0000313" key="7">
    <source>
        <dbReference type="EMBL" id="RWQ93599.1"/>
    </source>
</evidence>
<evidence type="ECO:0000256" key="6">
    <source>
        <dbReference type="SAM" id="MobiDB-lite"/>
    </source>
</evidence>
<evidence type="ECO:0000256" key="4">
    <source>
        <dbReference type="ARBA" id="ARBA00022917"/>
    </source>
</evidence>
<evidence type="ECO:0000313" key="8">
    <source>
        <dbReference type="Proteomes" id="UP000283841"/>
    </source>
</evidence>
<dbReference type="Proteomes" id="UP000283841">
    <property type="component" value="Unassembled WGS sequence"/>
</dbReference>
<dbReference type="PANTHER" id="PTHR11960:SF66">
    <property type="entry name" value="EUKARYOTIC TRANSLATION INITIATION FACTOR 4E TYPE 3"/>
    <property type="match status" value="1"/>
</dbReference>
<keyword evidence="4 5" id="KW-0648">Protein biosynthesis</keyword>
<dbReference type="FunFam" id="3.30.760.10:FF:000016">
    <property type="entry name" value="Translation initiation factor eIF4E, putative"/>
    <property type="match status" value="1"/>
</dbReference>
<keyword evidence="1 5" id="KW-0396">Initiation factor</keyword>
<dbReference type="GO" id="GO:0016281">
    <property type="term" value="C:eukaryotic translation initiation factor 4F complex"/>
    <property type="evidence" value="ECO:0007669"/>
    <property type="project" value="TreeGrafter"/>
</dbReference>
<feature type="region of interest" description="Disordered" evidence="6">
    <location>
        <begin position="112"/>
        <end position="141"/>
    </location>
</feature>
<accession>A0A443HP94</accession>
<feature type="compositionally biased region" description="Polar residues" evidence="6">
    <location>
        <begin position="112"/>
        <end position="123"/>
    </location>
</feature>
<keyword evidence="3 5" id="KW-0694">RNA-binding</keyword>
<dbReference type="PANTHER" id="PTHR11960">
    <property type="entry name" value="EUKARYOTIC TRANSLATION INITIATION FACTOR 4E RELATED"/>
    <property type="match status" value="1"/>
</dbReference>
<feature type="compositionally biased region" description="Basic and acidic residues" evidence="6">
    <location>
        <begin position="345"/>
        <end position="362"/>
    </location>
</feature>
<dbReference type="GO" id="GO:0000340">
    <property type="term" value="F:RNA 7-methylguanosine cap binding"/>
    <property type="evidence" value="ECO:0007669"/>
    <property type="project" value="TreeGrafter"/>
</dbReference>
<dbReference type="InterPro" id="IPR023398">
    <property type="entry name" value="TIF_eIF4e-like"/>
</dbReference>
<dbReference type="GO" id="GO:0006417">
    <property type="term" value="P:regulation of translation"/>
    <property type="evidence" value="ECO:0007669"/>
    <property type="project" value="UniProtKB-KW"/>
</dbReference>
<keyword evidence="2" id="KW-0810">Translation regulation</keyword>
<keyword evidence="8" id="KW-1185">Reference proteome</keyword>
<protein>
    <submittedName>
        <fullName evidence="7">Translation initiation factor eIF 4e-like domain-containing protein</fullName>
    </submittedName>
</protein>
<name>A0A443HP94_BYSSP</name>
<dbReference type="GO" id="GO:0003743">
    <property type="term" value="F:translation initiation factor activity"/>
    <property type="evidence" value="ECO:0007669"/>
    <property type="project" value="UniProtKB-KW"/>
</dbReference>
<comment type="similarity">
    <text evidence="5">Belongs to the eukaryotic initiation factor 4E family.</text>
</comment>
<dbReference type="RefSeq" id="XP_028483244.1">
    <property type="nucleotide sequence ID" value="XM_028633018.1"/>
</dbReference>
<organism evidence="7 8">
    <name type="scientific">Byssochlamys spectabilis</name>
    <name type="common">Paecilomyces variotii</name>
    <dbReference type="NCBI Taxonomy" id="264951"/>
    <lineage>
        <taxon>Eukaryota</taxon>
        <taxon>Fungi</taxon>
        <taxon>Dikarya</taxon>
        <taxon>Ascomycota</taxon>
        <taxon>Pezizomycotina</taxon>
        <taxon>Eurotiomycetes</taxon>
        <taxon>Eurotiomycetidae</taxon>
        <taxon>Eurotiales</taxon>
        <taxon>Thermoascaceae</taxon>
        <taxon>Paecilomyces</taxon>
    </lineage>
</organism>
<feature type="region of interest" description="Disordered" evidence="6">
    <location>
        <begin position="332"/>
        <end position="362"/>
    </location>
</feature>
<dbReference type="Pfam" id="PF01652">
    <property type="entry name" value="IF4E"/>
    <property type="match status" value="1"/>
</dbReference>
<comment type="caution">
    <text evidence="7">The sequence shown here is derived from an EMBL/GenBank/DDBJ whole genome shotgun (WGS) entry which is preliminary data.</text>
</comment>
<reference evidence="7 8" key="1">
    <citation type="journal article" date="2018" name="Front. Microbiol.">
        <title>Genomic and genetic insights into a cosmopolitan fungus, Paecilomyces variotii (Eurotiales).</title>
        <authorList>
            <person name="Urquhart A.S."/>
            <person name="Mondo S.J."/>
            <person name="Makela M.R."/>
            <person name="Hane J.K."/>
            <person name="Wiebenga A."/>
            <person name="He G."/>
            <person name="Mihaltcheva S."/>
            <person name="Pangilinan J."/>
            <person name="Lipzen A."/>
            <person name="Barry K."/>
            <person name="de Vries R.P."/>
            <person name="Grigoriev I.V."/>
            <person name="Idnurm A."/>
        </authorList>
    </citation>
    <scope>NUCLEOTIDE SEQUENCE [LARGE SCALE GENOMIC DNA]</scope>
    <source>
        <strain evidence="7 8">CBS 101075</strain>
    </source>
</reference>
<sequence>MPIAYSTKAGSKEPHKALWASDYVLLLNGGLLSELDIYYGFKAYLSKDLVDLGPDQYIRLLRSYLPPDHSRDILREAGSNGPLLDPLSLKTFNYLRDFSVITARYMQKLDNGKSSMSQPTLQINGEEPAPGDTGNNDSGSIASTRKSLHQNIIGKLRPLPFQYHWTIWYDKHTDSSNYDNRLYVLYEDVADIATFYRVYNNYPWDKIRLRDTVHIFRKGVKPVWEDPENLKGGCWTFRVPKAKAQEFFHEIAILCMANEFQAALEKEHDHVLGVSTSIRFNSHLISVWNKLGSNQRAIKALEETIIDRLSPELRPAGGNSYFYKRHDEHDGYQQAVEASKNQPGKKVETQDEKKDAHASIAA</sequence>
<dbReference type="SUPFAM" id="SSF55418">
    <property type="entry name" value="eIF4e-like"/>
    <property type="match status" value="1"/>
</dbReference>
<dbReference type="STRING" id="264951.A0A443HP94"/>
<evidence type="ECO:0000256" key="5">
    <source>
        <dbReference type="RuleBase" id="RU004374"/>
    </source>
</evidence>
<dbReference type="AlphaFoldDB" id="A0A443HP94"/>
<evidence type="ECO:0000256" key="2">
    <source>
        <dbReference type="ARBA" id="ARBA00022845"/>
    </source>
</evidence>
<evidence type="ECO:0000256" key="1">
    <source>
        <dbReference type="ARBA" id="ARBA00022540"/>
    </source>
</evidence>
<gene>
    <name evidence="7" type="ORF">C8Q69DRAFT_508827</name>
</gene>
<proteinExistence type="inferred from homology"/>
<evidence type="ECO:0000256" key="3">
    <source>
        <dbReference type="ARBA" id="ARBA00022884"/>
    </source>
</evidence>
<dbReference type="GeneID" id="39602295"/>